<keyword evidence="3" id="KW-1185">Reference proteome</keyword>
<gene>
    <name evidence="2" type="ORF">QR680_014207</name>
</gene>
<evidence type="ECO:0000313" key="2">
    <source>
        <dbReference type="EMBL" id="KAK0419557.1"/>
    </source>
</evidence>
<feature type="chain" id="PRO_5041447314" evidence="1">
    <location>
        <begin position="19"/>
        <end position="802"/>
    </location>
</feature>
<dbReference type="Proteomes" id="UP001175271">
    <property type="component" value="Unassembled WGS sequence"/>
</dbReference>
<name>A0AA39I839_9BILA</name>
<organism evidence="2 3">
    <name type="scientific">Steinernema hermaphroditum</name>
    <dbReference type="NCBI Taxonomy" id="289476"/>
    <lineage>
        <taxon>Eukaryota</taxon>
        <taxon>Metazoa</taxon>
        <taxon>Ecdysozoa</taxon>
        <taxon>Nematoda</taxon>
        <taxon>Chromadorea</taxon>
        <taxon>Rhabditida</taxon>
        <taxon>Tylenchina</taxon>
        <taxon>Panagrolaimomorpha</taxon>
        <taxon>Strongyloidoidea</taxon>
        <taxon>Steinernematidae</taxon>
        <taxon>Steinernema</taxon>
    </lineage>
</organism>
<comment type="caution">
    <text evidence="2">The sequence shown here is derived from an EMBL/GenBank/DDBJ whole genome shotgun (WGS) entry which is preliminary data.</text>
</comment>
<accession>A0AA39I839</accession>
<keyword evidence="1" id="KW-0732">Signal</keyword>
<dbReference type="EMBL" id="JAUCMV010000002">
    <property type="protein sequence ID" value="KAK0419557.1"/>
    <property type="molecule type" value="Genomic_DNA"/>
</dbReference>
<sequence length="802" mass="90481">MFFVFVCSVLLLAAHVRTQCLEAQEGNRLRSSSPSVVEGNAESRLIQTLQDYANRLDNSSRPEFDLLVVDINDRVIANESMSMMSIVTVSAYKLMDYIVRHPEQREAVQEMNLGDWGTVRDLFVVGAKVKAETVESVISNVDGKYALLEALEESKSTFPNEIERIRIDELISDLETQLALTKVPLTTRMSQIHQVFSEWFARYAYLRPYLLDQTPSIDRWGSLTAFLDVAGHFYRVHTMNDMFAPNGTMDSSVVNMLQEGVDSTPVLTRAERTVFRDFTSKVKLVGDDPTMLGPKKLIIIRDELRKLLVTKKIRSVRLSDEFGTFGDLLDVNNFMSCSSNASSLGHQALDLRKRRDSSAHLASRPATGGDCELIASLLKRSSQLTAPQMIKLDVVLFKVNRTILNDENLNRTEALARSVFRIREAIRRIDGLSDKLEFADIGQWGTLHELFVTATVIKSETIEFALVHLVTTLEQFSATIPPEIGDDTSKMISDMMSILAAPTGAGSGPEARYSVTYLTLHEYLIRHPEVYERLRDAKIPEWGNVGMVLDVLAEYYRLSVLDKLFQLESRQSALARDLVPVYGLAPDFINRVSEIASDTSVMDLWKLEMIVREFRSLLAEQPDLNTKLRVVPIGGTFLFGTFGDLIDLYYFKTMKAGNVRSRTRVNRVESPPSSEAPVQDNDVPVFPDNKVTHQDVPVPGKGDCEEVQQLFDRGSDHFYPLTRSLSVASDQFERPQRNHFRSIISRIHNRLLVSQALSSDEKLKLVRRDLKEYIGFSLARSNLISNIPLGSWGTVKQLFACQ</sequence>
<feature type="signal peptide" evidence="1">
    <location>
        <begin position="1"/>
        <end position="18"/>
    </location>
</feature>
<dbReference type="AlphaFoldDB" id="A0AA39I839"/>
<reference evidence="2" key="1">
    <citation type="submission" date="2023-06" db="EMBL/GenBank/DDBJ databases">
        <title>Genomic analysis of the entomopathogenic nematode Steinernema hermaphroditum.</title>
        <authorList>
            <person name="Schwarz E.M."/>
            <person name="Heppert J.K."/>
            <person name="Baniya A."/>
            <person name="Schwartz H.T."/>
            <person name="Tan C.-H."/>
            <person name="Antoshechkin I."/>
            <person name="Sternberg P.W."/>
            <person name="Goodrich-Blair H."/>
            <person name="Dillman A.R."/>
        </authorList>
    </citation>
    <scope>NUCLEOTIDE SEQUENCE</scope>
    <source>
        <strain evidence="2">PS9179</strain>
        <tissue evidence="2">Whole animal</tissue>
    </source>
</reference>
<proteinExistence type="predicted"/>
<evidence type="ECO:0000256" key="1">
    <source>
        <dbReference type="SAM" id="SignalP"/>
    </source>
</evidence>
<protein>
    <submittedName>
        <fullName evidence="2">Uncharacterized protein</fullName>
    </submittedName>
</protein>
<evidence type="ECO:0000313" key="3">
    <source>
        <dbReference type="Proteomes" id="UP001175271"/>
    </source>
</evidence>